<dbReference type="Gene3D" id="3.90.180.10">
    <property type="entry name" value="Medium-chain alcohol dehydrogenases, catalytic domain"/>
    <property type="match status" value="1"/>
</dbReference>
<evidence type="ECO:0000313" key="2">
    <source>
        <dbReference type="Proteomes" id="UP000199184"/>
    </source>
</evidence>
<dbReference type="SUPFAM" id="SSF50129">
    <property type="entry name" value="GroES-like"/>
    <property type="match status" value="1"/>
</dbReference>
<proteinExistence type="predicted"/>
<accession>A0A1C3XUZ9</accession>
<protein>
    <submittedName>
        <fullName evidence="1">Uncharacterized protein</fullName>
    </submittedName>
</protein>
<gene>
    <name evidence="1" type="ORF">GA0061098_10716</name>
</gene>
<dbReference type="RefSeq" id="WP_165637983.1">
    <property type="nucleotide sequence ID" value="NZ_FMAI01000071.1"/>
</dbReference>
<organism evidence="1 2">
    <name type="scientific">Bradyrhizobium shewense</name>
    <dbReference type="NCBI Taxonomy" id="1761772"/>
    <lineage>
        <taxon>Bacteria</taxon>
        <taxon>Pseudomonadati</taxon>
        <taxon>Pseudomonadota</taxon>
        <taxon>Alphaproteobacteria</taxon>
        <taxon>Hyphomicrobiales</taxon>
        <taxon>Nitrobacteraceae</taxon>
        <taxon>Bradyrhizobium</taxon>
    </lineage>
</organism>
<dbReference type="Gene3D" id="3.40.50.720">
    <property type="entry name" value="NAD(P)-binding Rossmann-like Domain"/>
    <property type="match status" value="1"/>
</dbReference>
<dbReference type="InterPro" id="IPR011032">
    <property type="entry name" value="GroES-like_sf"/>
</dbReference>
<evidence type="ECO:0000313" key="1">
    <source>
        <dbReference type="EMBL" id="SCB56072.1"/>
    </source>
</evidence>
<sequence length="102" mass="10681">MRATVSQVTESRMDGFAVGDFVFNTNRWTEYALIGEGAWRPGYMVPRKLDPSVGRISQAVGVLGMLGLTAYSGGAARSPGNSPSNGVRGSLGSLRAMANASL</sequence>
<dbReference type="Proteomes" id="UP000199184">
    <property type="component" value="Unassembled WGS sequence"/>
</dbReference>
<name>A0A1C3XUZ9_9BRAD</name>
<keyword evidence="2" id="KW-1185">Reference proteome</keyword>
<dbReference type="EMBL" id="FMAI01000071">
    <property type="protein sequence ID" value="SCB56072.1"/>
    <property type="molecule type" value="Genomic_DNA"/>
</dbReference>
<dbReference type="AlphaFoldDB" id="A0A1C3XUZ9"/>
<reference evidence="2" key="1">
    <citation type="submission" date="2016-08" db="EMBL/GenBank/DDBJ databases">
        <authorList>
            <person name="Varghese N."/>
            <person name="Submissions Spin"/>
        </authorList>
    </citation>
    <scope>NUCLEOTIDE SEQUENCE [LARGE SCALE GENOMIC DNA]</scope>
    <source>
        <strain evidence="2">ERR11</strain>
    </source>
</reference>